<comment type="caution">
    <text evidence="1">The sequence shown here is derived from an EMBL/GenBank/DDBJ whole genome shotgun (WGS) entry which is preliminary data.</text>
</comment>
<evidence type="ECO:0000313" key="1">
    <source>
        <dbReference type="EMBL" id="KKO02855.1"/>
    </source>
</evidence>
<dbReference type="AlphaFoldDB" id="A0A0F9VFQ2"/>
<reference evidence="1" key="1">
    <citation type="journal article" date="2015" name="Nature">
        <title>Complex archaea that bridge the gap between prokaryotes and eukaryotes.</title>
        <authorList>
            <person name="Spang A."/>
            <person name="Saw J.H."/>
            <person name="Jorgensen S.L."/>
            <person name="Zaremba-Niedzwiedzka K."/>
            <person name="Martijn J."/>
            <person name="Lind A.E."/>
            <person name="van Eijk R."/>
            <person name="Schleper C."/>
            <person name="Guy L."/>
            <person name="Ettema T.J."/>
        </authorList>
    </citation>
    <scope>NUCLEOTIDE SEQUENCE</scope>
</reference>
<proteinExistence type="predicted"/>
<dbReference type="EMBL" id="LAZR01000029">
    <property type="protein sequence ID" value="KKO02855.1"/>
    <property type="molecule type" value="Genomic_DNA"/>
</dbReference>
<protein>
    <submittedName>
        <fullName evidence="1">Uncharacterized protein</fullName>
    </submittedName>
</protein>
<name>A0A0F9VFQ2_9ZZZZ</name>
<accession>A0A0F9VFQ2</accession>
<organism evidence="1">
    <name type="scientific">marine sediment metagenome</name>
    <dbReference type="NCBI Taxonomy" id="412755"/>
    <lineage>
        <taxon>unclassified sequences</taxon>
        <taxon>metagenomes</taxon>
        <taxon>ecological metagenomes</taxon>
    </lineage>
</organism>
<gene>
    <name evidence="1" type="ORF">LCGC14_0103050</name>
</gene>
<sequence>MNQLYFIRRNIDIKKVLTSLGLIVAVLVLLIAPPVQIARAATLLNMRDTLTTVKASTVTDHEIIFRTPTGADESTDTIIIDIGATDTSWNTSSLAIGDVDLAHSAGAQSDCDAPTFSNEETLAASATATDWQLDFDTTNDILTFTAPTDGVGAAAIATNACVQIQIGTNASGGSNQITNSTAGSKNIDILGTFNDTGTIVVTLIADDIVVTTATVVASLTFTVDDNDIFFGTLGAGAAKWADNTADGSTSSVVGHTMTVGTNSTSGYSVTYNGTALTSGSDKISDSGNTTITGDADGTPGSEEFAIGVTVSDNATIASGYEQASNNFKFVESTTATLVSETIQTAAETISVYYITNIAANTEAHIDYTSNITYIATGNF</sequence>